<reference evidence="3" key="1">
    <citation type="journal article" date="2019" name="Int. J. Syst. Evol. Microbiol.">
        <title>The Global Catalogue of Microorganisms (GCM) 10K type strain sequencing project: providing services to taxonomists for standard genome sequencing and annotation.</title>
        <authorList>
            <consortium name="The Broad Institute Genomics Platform"/>
            <consortium name="The Broad Institute Genome Sequencing Center for Infectious Disease"/>
            <person name="Wu L."/>
            <person name="Ma J."/>
        </authorList>
    </citation>
    <scope>NUCLEOTIDE SEQUENCE [LARGE SCALE GENOMIC DNA]</scope>
    <source>
        <strain evidence="3">JCM 17190</strain>
    </source>
</reference>
<dbReference type="CDD" id="cd00081">
    <property type="entry name" value="Hint"/>
    <property type="match status" value="1"/>
</dbReference>
<evidence type="ECO:0000313" key="3">
    <source>
        <dbReference type="Proteomes" id="UP001399917"/>
    </source>
</evidence>
<name>A0ABP7KAN5_9RHOB</name>
<dbReference type="EMBL" id="BAABDF010000007">
    <property type="protein sequence ID" value="GAA3871198.1"/>
    <property type="molecule type" value="Genomic_DNA"/>
</dbReference>
<dbReference type="Proteomes" id="UP001399917">
    <property type="component" value="Unassembled WGS sequence"/>
</dbReference>
<protein>
    <recommendedName>
        <fullName evidence="1">Hedgehog/Intein (Hint) domain-containing protein</fullName>
    </recommendedName>
</protein>
<dbReference type="Gene3D" id="2.170.16.10">
    <property type="entry name" value="Hedgehog/Intein (Hint) domain"/>
    <property type="match status" value="1"/>
</dbReference>
<accession>A0ABP7KAN5</accession>
<dbReference type="InterPro" id="IPR036844">
    <property type="entry name" value="Hint_dom_sf"/>
</dbReference>
<organism evidence="2 3">
    <name type="scientific">Celeribacter arenosi</name>
    <dbReference type="NCBI Taxonomy" id="792649"/>
    <lineage>
        <taxon>Bacteria</taxon>
        <taxon>Pseudomonadati</taxon>
        <taxon>Pseudomonadota</taxon>
        <taxon>Alphaproteobacteria</taxon>
        <taxon>Rhodobacterales</taxon>
        <taxon>Roseobacteraceae</taxon>
        <taxon>Celeribacter</taxon>
    </lineage>
</organism>
<comment type="caution">
    <text evidence="2">The sequence shown here is derived from an EMBL/GenBank/DDBJ whole genome shotgun (WGS) entry which is preliminary data.</text>
</comment>
<dbReference type="Pfam" id="PF13403">
    <property type="entry name" value="Hint_2"/>
    <property type="match status" value="1"/>
</dbReference>
<gene>
    <name evidence="2" type="ORF">GCM10022404_21400</name>
</gene>
<sequence>MTIDPNATPDQKTPDLPKQSVGVFDAQSFRVTHGVNRTDPIGPAPDLELADVYQLSSDAERARLSIEVGDDQLYVANDSDVGTAKARLFFDSCVTFMSERGGSLEALVVIETDDEGHVENCYFLPLSEVSEETDYTLVDIDTENARARLAEIAYVAFTRGTHITMADGIQTRIEDLNVGDRVLTRYHGAQKIQWIGQQTVRATGALAPIVIRQGTLNNAHDLVLSPNHRLFIYQRSDKLNAGRAEILVKAGLLVNGRDVVQSDGGFVDYFQLLFDNHEIIYAEGIAAESMFVDSRIRPFLPAEVSARLDPAHSSGPKGGTRRAVEIVDGELSPETATDILRAASRG</sequence>
<proteinExistence type="predicted"/>
<dbReference type="InterPro" id="IPR028992">
    <property type="entry name" value="Hedgehog/Intein_dom"/>
</dbReference>
<feature type="domain" description="Hedgehog/Intein (Hint)" evidence="1">
    <location>
        <begin position="156"/>
        <end position="292"/>
    </location>
</feature>
<keyword evidence="3" id="KW-1185">Reference proteome</keyword>
<evidence type="ECO:0000313" key="2">
    <source>
        <dbReference type="EMBL" id="GAA3871198.1"/>
    </source>
</evidence>
<evidence type="ECO:0000259" key="1">
    <source>
        <dbReference type="Pfam" id="PF13403"/>
    </source>
</evidence>
<dbReference type="SUPFAM" id="SSF51294">
    <property type="entry name" value="Hedgehog/intein (Hint) domain"/>
    <property type="match status" value="1"/>
</dbReference>